<dbReference type="EMBL" id="CP024201">
    <property type="protein sequence ID" value="ATQ42494.1"/>
    <property type="molecule type" value="Genomic_DNA"/>
</dbReference>
<dbReference type="Pfam" id="PF01011">
    <property type="entry name" value="PQQ"/>
    <property type="match status" value="1"/>
</dbReference>
<keyword evidence="4" id="KW-1133">Transmembrane helix</keyword>
<feature type="transmembrane region" description="Helical" evidence="4">
    <location>
        <begin position="68"/>
        <end position="90"/>
    </location>
</feature>
<protein>
    <submittedName>
        <fullName evidence="6">Membrane-bound PQQ-dependent dehydrogenase, glucose/quinate/shikimate family</fullName>
    </submittedName>
</protein>
<dbReference type="InterPro" id="IPR018391">
    <property type="entry name" value="PQQ_b-propeller_rpt"/>
</dbReference>
<keyword evidence="4" id="KW-0472">Membrane</keyword>
<keyword evidence="7" id="KW-1185">Reference proteome</keyword>
<evidence type="ECO:0000313" key="7">
    <source>
        <dbReference type="Proteomes" id="UP000228945"/>
    </source>
</evidence>
<comment type="cofactor">
    <cofactor evidence="1">
        <name>pyrroloquinoline quinone</name>
        <dbReference type="ChEBI" id="CHEBI:58442"/>
    </cofactor>
</comment>
<sequence>MSDNGRPGLAGTLAILALGAVVALAGLYLLVGGLYLLSLGGSWYFAPVGLALVASGAFIALRNRAGAWLYCTVMTVTILWAVWEVGFDFWPLVSRLFAPSLIWVCVLLAAPYLRVGPAFPSRLTTRIVAALVALGLVWTIVHAFRMGPIIPARQPLPALASAPDPGGNDWRYYGRTPRGTRFAPFTQINPGNVDKLKVAWTFRTGDAPVGGPPNAGAENQNTPMQVGDKLYVCTPHNIVYALDAETGEQRWKFDPKASSPLWQRCRGVGYYETPLLASRPAASCDKRILLTTIDARLIALDSETGAPCPGFGKAGTVDLKQGMGEVKPGFYFQTSTPTVVGDLVIIGGWVLDNVEVGEPSGVIRAFNAWTGELVWAWDMGDPSITKLPPEGKSYTRGTPNMWSTPAFDAALGLVYIPTGNATPDFFGGHRRPFDEQYASSIVALDIATGRPRWTFQTVRHDLWDYDVPSQPALYDLADGTPALIQITKRGQIFMLDRRTGAPLARVEDKPVPQGAAPGDWTARTQPYSVGMPAIGVEPLTEASMWGATPFDQLVCRIAFRKLRYHGEFTAPGEIPSLQWPGYYGGMNWGSAAIDERSGYLIVNDTRSGQKVQLVPRAQADKAGAAASHDGLSPQRGTPYGAAKSNFMSPLGVPCQKPPYGTLTAIDLATRSIVWQSPLGTVRDTGPLGIKMGLPIPVGMPTVGGPMATRSGLVFYAGTLDYYLRAYDTATGKELWRGRLPVGTQTTPVTYLSPKSGRQFVIVFAGGSRQSPDRGDYVIAYALPPKG</sequence>
<reference evidence="6 7" key="1">
    <citation type="submission" date="2017-10" db="EMBL/GenBank/DDBJ databases">
        <title>Genome sequence of Caulobacter mirabilis FWC38.</title>
        <authorList>
            <person name="Fiebig A."/>
            <person name="Crosson S."/>
        </authorList>
    </citation>
    <scope>NUCLEOTIDE SEQUENCE [LARGE SCALE GENOMIC DNA]</scope>
    <source>
        <strain evidence="6 7">FWC 38</strain>
    </source>
</reference>
<feature type="domain" description="Pyrrolo-quinoline quinone repeat" evidence="5">
    <location>
        <begin position="170"/>
        <end position="760"/>
    </location>
</feature>
<evidence type="ECO:0000256" key="4">
    <source>
        <dbReference type="SAM" id="Phobius"/>
    </source>
</evidence>
<dbReference type="CDD" id="cd10280">
    <property type="entry name" value="PQQ_mGDH"/>
    <property type="match status" value="1"/>
</dbReference>
<evidence type="ECO:0000313" key="6">
    <source>
        <dbReference type="EMBL" id="ATQ42494.1"/>
    </source>
</evidence>
<feature type="transmembrane region" description="Helical" evidence="4">
    <location>
        <begin position="127"/>
        <end position="144"/>
    </location>
</feature>
<dbReference type="InterPro" id="IPR011047">
    <property type="entry name" value="Quinoprotein_ADH-like_sf"/>
</dbReference>
<dbReference type="InterPro" id="IPR002372">
    <property type="entry name" value="PQQ_rpt_dom"/>
</dbReference>
<comment type="similarity">
    <text evidence="2">Belongs to the bacterial PQQ dehydrogenase family.</text>
</comment>
<keyword evidence="3" id="KW-0560">Oxidoreductase</keyword>
<dbReference type="SMART" id="SM00564">
    <property type="entry name" value="PQQ"/>
    <property type="match status" value="6"/>
</dbReference>
<dbReference type="OrthoDB" id="9794322at2"/>
<accession>A0A2D2AWV9</accession>
<dbReference type="Gene3D" id="2.140.10.10">
    <property type="entry name" value="Quinoprotein alcohol dehydrogenase-like superfamily"/>
    <property type="match status" value="1"/>
</dbReference>
<organism evidence="6 7">
    <name type="scientific">Caulobacter mirabilis</name>
    <dbReference type="NCBI Taxonomy" id="69666"/>
    <lineage>
        <taxon>Bacteria</taxon>
        <taxon>Pseudomonadati</taxon>
        <taxon>Pseudomonadota</taxon>
        <taxon>Alphaproteobacteria</taxon>
        <taxon>Caulobacterales</taxon>
        <taxon>Caulobacteraceae</taxon>
        <taxon>Caulobacter</taxon>
    </lineage>
</organism>
<evidence type="ECO:0000256" key="3">
    <source>
        <dbReference type="ARBA" id="ARBA00023002"/>
    </source>
</evidence>
<dbReference type="GO" id="GO:0016020">
    <property type="term" value="C:membrane"/>
    <property type="evidence" value="ECO:0007669"/>
    <property type="project" value="InterPro"/>
</dbReference>
<dbReference type="PANTHER" id="PTHR32303:SF4">
    <property type="entry name" value="QUINOPROTEIN GLUCOSE DEHYDROGENASE"/>
    <property type="match status" value="1"/>
</dbReference>
<dbReference type="PANTHER" id="PTHR32303">
    <property type="entry name" value="QUINOPROTEIN ALCOHOL DEHYDROGENASE (CYTOCHROME C)"/>
    <property type="match status" value="1"/>
</dbReference>
<name>A0A2D2AWV9_9CAUL</name>
<evidence type="ECO:0000256" key="2">
    <source>
        <dbReference type="ARBA" id="ARBA00008156"/>
    </source>
</evidence>
<dbReference type="SUPFAM" id="SSF50998">
    <property type="entry name" value="Quinoprotein alcohol dehydrogenase-like"/>
    <property type="match status" value="1"/>
</dbReference>
<dbReference type="NCBIfam" id="TIGR03074">
    <property type="entry name" value="PQQ_membr_DH"/>
    <property type="match status" value="1"/>
</dbReference>
<evidence type="ECO:0000256" key="1">
    <source>
        <dbReference type="ARBA" id="ARBA00001931"/>
    </source>
</evidence>
<dbReference type="GO" id="GO:0008876">
    <property type="term" value="F:quinoprotein glucose dehydrogenase activity"/>
    <property type="evidence" value="ECO:0007669"/>
    <property type="project" value="TreeGrafter"/>
</dbReference>
<dbReference type="KEGG" id="cmb:CSW64_08740"/>
<dbReference type="InterPro" id="IPR017511">
    <property type="entry name" value="PQQ_mDH"/>
</dbReference>
<dbReference type="Proteomes" id="UP000228945">
    <property type="component" value="Chromosome"/>
</dbReference>
<dbReference type="RefSeq" id="WP_099621751.1">
    <property type="nucleotide sequence ID" value="NZ_CP024201.1"/>
</dbReference>
<feature type="transmembrane region" description="Helical" evidence="4">
    <location>
        <begin position="12"/>
        <end position="37"/>
    </location>
</feature>
<proteinExistence type="inferred from homology"/>
<dbReference type="GO" id="GO:0048038">
    <property type="term" value="F:quinone binding"/>
    <property type="evidence" value="ECO:0007669"/>
    <property type="project" value="InterPro"/>
</dbReference>
<dbReference type="AlphaFoldDB" id="A0A2D2AWV9"/>
<feature type="transmembrane region" description="Helical" evidence="4">
    <location>
        <begin position="43"/>
        <end position="61"/>
    </location>
</feature>
<keyword evidence="4" id="KW-0812">Transmembrane</keyword>
<evidence type="ECO:0000259" key="5">
    <source>
        <dbReference type="Pfam" id="PF01011"/>
    </source>
</evidence>
<feature type="transmembrane region" description="Helical" evidence="4">
    <location>
        <begin position="96"/>
        <end position="115"/>
    </location>
</feature>
<gene>
    <name evidence="6" type="ORF">CSW64_08740</name>
</gene>